<organism evidence="2">
    <name type="scientific">marine sediment metagenome</name>
    <dbReference type="NCBI Taxonomy" id="412755"/>
    <lineage>
        <taxon>unclassified sequences</taxon>
        <taxon>metagenomes</taxon>
        <taxon>ecological metagenomes</taxon>
    </lineage>
</organism>
<proteinExistence type="predicted"/>
<accession>A0A0F9C392</accession>
<dbReference type="AlphaFoldDB" id="A0A0F9C392"/>
<keyword evidence="1" id="KW-0812">Transmembrane</keyword>
<feature type="transmembrane region" description="Helical" evidence="1">
    <location>
        <begin position="17"/>
        <end position="39"/>
    </location>
</feature>
<evidence type="ECO:0000313" key="2">
    <source>
        <dbReference type="EMBL" id="KKK96919.1"/>
    </source>
</evidence>
<gene>
    <name evidence="2" type="ORF">LCGC14_2657960</name>
</gene>
<protein>
    <submittedName>
        <fullName evidence="2">Uncharacterized protein</fullName>
    </submittedName>
</protein>
<keyword evidence="1" id="KW-0472">Membrane</keyword>
<evidence type="ECO:0000256" key="1">
    <source>
        <dbReference type="SAM" id="Phobius"/>
    </source>
</evidence>
<sequence>MILGINLVDDNHWSYKIFNYLMLFVLGVGSIGMFLTKLIEVLG</sequence>
<comment type="caution">
    <text evidence="2">The sequence shown here is derived from an EMBL/GenBank/DDBJ whole genome shotgun (WGS) entry which is preliminary data.</text>
</comment>
<reference evidence="2" key="1">
    <citation type="journal article" date="2015" name="Nature">
        <title>Complex archaea that bridge the gap between prokaryotes and eukaryotes.</title>
        <authorList>
            <person name="Spang A."/>
            <person name="Saw J.H."/>
            <person name="Jorgensen S.L."/>
            <person name="Zaremba-Niedzwiedzka K."/>
            <person name="Martijn J."/>
            <person name="Lind A.E."/>
            <person name="van Eijk R."/>
            <person name="Schleper C."/>
            <person name="Guy L."/>
            <person name="Ettema T.J."/>
        </authorList>
    </citation>
    <scope>NUCLEOTIDE SEQUENCE</scope>
</reference>
<dbReference type="EMBL" id="LAZR01046274">
    <property type="protein sequence ID" value="KKK96919.1"/>
    <property type="molecule type" value="Genomic_DNA"/>
</dbReference>
<name>A0A0F9C392_9ZZZZ</name>
<keyword evidence="1" id="KW-1133">Transmembrane helix</keyword>